<dbReference type="InterPro" id="IPR023753">
    <property type="entry name" value="FAD/NAD-binding_dom"/>
</dbReference>
<keyword evidence="3 9" id="KW-0285">Flavoprotein</keyword>
<dbReference type="PANTHER" id="PTHR22912:SF217">
    <property type="entry name" value="DIHYDROLIPOYL DEHYDROGENASE"/>
    <property type="match status" value="1"/>
</dbReference>
<protein>
    <submittedName>
        <fullName evidence="12">Mycothione reductase</fullName>
    </submittedName>
</protein>
<dbReference type="InterPro" id="IPR001100">
    <property type="entry name" value="Pyr_nuc-diS_OxRdtase"/>
</dbReference>
<keyword evidence="7" id="KW-1015">Disulfide bond</keyword>
<name>A0ABN2X843_9MICO</name>
<evidence type="ECO:0000259" key="11">
    <source>
        <dbReference type="Pfam" id="PF07992"/>
    </source>
</evidence>
<dbReference type="InterPro" id="IPR016156">
    <property type="entry name" value="FAD/NAD-linked_Rdtase_dimer_sf"/>
</dbReference>
<reference evidence="12 13" key="1">
    <citation type="journal article" date="2019" name="Int. J. Syst. Evol. Microbiol.">
        <title>The Global Catalogue of Microorganisms (GCM) 10K type strain sequencing project: providing services to taxonomists for standard genome sequencing and annotation.</title>
        <authorList>
            <consortium name="The Broad Institute Genomics Platform"/>
            <consortium name="The Broad Institute Genome Sequencing Center for Infectious Disease"/>
            <person name="Wu L."/>
            <person name="Ma J."/>
        </authorList>
    </citation>
    <scope>NUCLEOTIDE SEQUENCE [LARGE SCALE GENOMIC DNA]</scope>
    <source>
        <strain evidence="12 13">JCM 15900</strain>
    </source>
</reference>
<evidence type="ECO:0000256" key="5">
    <source>
        <dbReference type="ARBA" id="ARBA00023002"/>
    </source>
</evidence>
<comment type="cofactor">
    <cofactor evidence="1">
        <name>FAD</name>
        <dbReference type="ChEBI" id="CHEBI:57692"/>
    </cofactor>
</comment>
<evidence type="ECO:0000256" key="9">
    <source>
        <dbReference type="RuleBase" id="RU003691"/>
    </source>
</evidence>
<evidence type="ECO:0000256" key="1">
    <source>
        <dbReference type="ARBA" id="ARBA00001974"/>
    </source>
</evidence>
<dbReference type="RefSeq" id="WP_344338367.1">
    <property type="nucleotide sequence ID" value="NZ_BAAAPZ010000019.1"/>
</dbReference>
<keyword evidence="8 9" id="KW-0676">Redox-active center</keyword>
<evidence type="ECO:0000313" key="13">
    <source>
        <dbReference type="Proteomes" id="UP001500984"/>
    </source>
</evidence>
<dbReference type="EMBL" id="BAAAPZ010000019">
    <property type="protein sequence ID" value="GAA2105660.1"/>
    <property type="molecule type" value="Genomic_DNA"/>
</dbReference>
<gene>
    <name evidence="12" type="primary">mtr</name>
    <name evidence="12" type="ORF">GCM10009823_31190</name>
</gene>
<proteinExistence type="inferred from homology"/>
<evidence type="ECO:0000256" key="7">
    <source>
        <dbReference type="ARBA" id="ARBA00023157"/>
    </source>
</evidence>
<dbReference type="SUPFAM" id="SSF51905">
    <property type="entry name" value="FAD/NAD(P)-binding domain"/>
    <property type="match status" value="2"/>
</dbReference>
<dbReference type="Gene3D" id="3.50.50.60">
    <property type="entry name" value="FAD/NAD(P)-binding domain"/>
    <property type="match status" value="2"/>
</dbReference>
<feature type="domain" description="FAD/NAD(P)-binding" evidence="11">
    <location>
        <begin position="4"/>
        <end position="335"/>
    </location>
</feature>
<organism evidence="12 13">
    <name type="scientific">Brevibacterium salitolerans</name>
    <dbReference type="NCBI Taxonomy" id="1403566"/>
    <lineage>
        <taxon>Bacteria</taxon>
        <taxon>Bacillati</taxon>
        <taxon>Actinomycetota</taxon>
        <taxon>Actinomycetes</taxon>
        <taxon>Micrococcales</taxon>
        <taxon>Brevibacteriaceae</taxon>
        <taxon>Brevibacterium</taxon>
    </lineage>
</organism>
<keyword evidence="4 9" id="KW-0274">FAD</keyword>
<dbReference type="PIRSF" id="PIRSF000350">
    <property type="entry name" value="Mercury_reductase_MerA"/>
    <property type="match status" value="1"/>
</dbReference>
<accession>A0ABN2X843</accession>
<evidence type="ECO:0000256" key="2">
    <source>
        <dbReference type="ARBA" id="ARBA00007532"/>
    </source>
</evidence>
<evidence type="ECO:0000313" key="12">
    <source>
        <dbReference type="EMBL" id="GAA2105660.1"/>
    </source>
</evidence>
<evidence type="ECO:0000256" key="3">
    <source>
        <dbReference type="ARBA" id="ARBA00022630"/>
    </source>
</evidence>
<evidence type="ECO:0000256" key="6">
    <source>
        <dbReference type="ARBA" id="ARBA00023027"/>
    </source>
</evidence>
<dbReference type="InterPro" id="IPR004099">
    <property type="entry name" value="Pyr_nucl-diS_OxRdtase_dimer"/>
</dbReference>
<comment type="similarity">
    <text evidence="2 9">Belongs to the class-I pyridine nucleotide-disulfide oxidoreductase family.</text>
</comment>
<feature type="domain" description="Pyridine nucleotide-disulphide oxidoreductase dimerisation" evidence="10">
    <location>
        <begin position="371"/>
        <end position="480"/>
    </location>
</feature>
<dbReference type="Proteomes" id="UP001500984">
    <property type="component" value="Unassembled WGS sequence"/>
</dbReference>
<dbReference type="PANTHER" id="PTHR22912">
    <property type="entry name" value="DISULFIDE OXIDOREDUCTASE"/>
    <property type="match status" value="1"/>
</dbReference>
<dbReference type="Pfam" id="PF07992">
    <property type="entry name" value="Pyr_redox_2"/>
    <property type="match status" value="1"/>
</dbReference>
<dbReference type="Gene3D" id="3.30.390.30">
    <property type="match status" value="1"/>
</dbReference>
<dbReference type="PRINTS" id="PR00368">
    <property type="entry name" value="FADPNR"/>
</dbReference>
<evidence type="ECO:0000259" key="10">
    <source>
        <dbReference type="Pfam" id="PF02852"/>
    </source>
</evidence>
<sequence length="487" mass="51434">MTHFDVLVIGTGSGNSIINHRFDGLRVAIAEEDRFGGTCLNAGCIPTKMYVYPATRAEEAADSSAVNLSTSYGSADWPALRDRIFARIDAIEADGRAYRTERQENVTVFPEHVRFTGPHSLVTASGREITADRIVIAAGSAPVVPEIPGLDPARVDAPDSPFHTSRTIMRLDSQPESVLILGSGFISAEFGHIFSGLGTRTVVAIRGDRMLPGADAAIRDRFTAEFSARHDVRPGVEAASVRVLDDGRVEVAFRATGRVPGAEVPAPLVVERVLFATGRAPASAGLSPQAAGIDTRADGRIAVDEYLRVLADGAPVPGVFALGDISSPHQLKHVANHEARVVKANLVADLDAGAPGGAPASALTPVNHKGVPAAVFSSPQVAHVGMTEEEARAAGHDVVVGTRDYGGVAYGWAMEDTTGFVKVVADRSSRLLLGAHLMGPEASMIIQPLIQAIAFDQPADEVAKGQYWIHPALPEVVENALLDLDLR</sequence>
<keyword evidence="6" id="KW-0520">NAD</keyword>
<dbReference type="InterPro" id="IPR036188">
    <property type="entry name" value="FAD/NAD-bd_sf"/>
</dbReference>
<dbReference type="InterPro" id="IPR050151">
    <property type="entry name" value="Class-I_Pyr_Nuc-Dis_Oxidored"/>
</dbReference>
<dbReference type="SUPFAM" id="SSF55424">
    <property type="entry name" value="FAD/NAD-linked reductases, dimerisation (C-terminal) domain"/>
    <property type="match status" value="1"/>
</dbReference>
<dbReference type="InterPro" id="IPR012999">
    <property type="entry name" value="Pyr_OxRdtase_I_AS"/>
</dbReference>
<evidence type="ECO:0000256" key="4">
    <source>
        <dbReference type="ARBA" id="ARBA00022827"/>
    </source>
</evidence>
<evidence type="ECO:0000256" key="8">
    <source>
        <dbReference type="ARBA" id="ARBA00023284"/>
    </source>
</evidence>
<comment type="caution">
    <text evidence="12">The sequence shown here is derived from an EMBL/GenBank/DDBJ whole genome shotgun (WGS) entry which is preliminary data.</text>
</comment>
<keyword evidence="13" id="KW-1185">Reference proteome</keyword>
<dbReference type="Pfam" id="PF02852">
    <property type="entry name" value="Pyr_redox_dim"/>
    <property type="match status" value="1"/>
</dbReference>
<dbReference type="PROSITE" id="PS00076">
    <property type="entry name" value="PYRIDINE_REDOX_1"/>
    <property type="match status" value="1"/>
</dbReference>
<dbReference type="NCBIfam" id="NF005884">
    <property type="entry name" value="PRK07846.1"/>
    <property type="match status" value="1"/>
</dbReference>
<keyword evidence="5 9" id="KW-0560">Oxidoreductase</keyword>
<dbReference type="PRINTS" id="PR00411">
    <property type="entry name" value="PNDRDTASEI"/>
</dbReference>